<name>A0A251RHX0_PRUPE</name>
<dbReference type="Gramene" id="ONI35410">
    <property type="protein sequence ID" value="ONI35410"/>
    <property type="gene ID" value="PRUPE_1G534100"/>
</dbReference>
<evidence type="ECO:0000313" key="2">
    <source>
        <dbReference type="Proteomes" id="UP000006882"/>
    </source>
</evidence>
<dbReference type="AlphaFoldDB" id="A0A251RHX0"/>
<dbReference type="PANTHER" id="PTHR37610">
    <property type="entry name" value="CCHC-TYPE DOMAIN-CONTAINING PROTEIN"/>
    <property type="match status" value="1"/>
</dbReference>
<evidence type="ECO:0008006" key="3">
    <source>
        <dbReference type="Google" id="ProtNLM"/>
    </source>
</evidence>
<dbReference type="Proteomes" id="UP000006882">
    <property type="component" value="Chromosome G1"/>
</dbReference>
<organism evidence="1 2">
    <name type="scientific">Prunus persica</name>
    <name type="common">Peach</name>
    <name type="synonym">Amygdalus persica</name>
    <dbReference type="NCBI Taxonomy" id="3760"/>
    <lineage>
        <taxon>Eukaryota</taxon>
        <taxon>Viridiplantae</taxon>
        <taxon>Streptophyta</taxon>
        <taxon>Embryophyta</taxon>
        <taxon>Tracheophyta</taxon>
        <taxon>Spermatophyta</taxon>
        <taxon>Magnoliopsida</taxon>
        <taxon>eudicotyledons</taxon>
        <taxon>Gunneridae</taxon>
        <taxon>Pentapetalae</taxon>
        <taxon>rosids</taxon>
        <taxon>fabids</taxon>
        <taxon>Rosales</taxon>
        <taxon>Rosaceae</taxon>
        <taxon>Amygdaloideae</taxon>
        <taxon>Amygdaleae</taxon>
        <taxon>Prunus</taxon>
    </lineage>
</organism>
<dbReference type="EMBL" id="CM007651">
    <property type="protein sequence ID" value="ONI35410.1"/>
    <property type="molecule type" value="Genomic_DNA"/>
</dbReference>
<gene>
    <name evidence="1" type="ORF">PRUPE_1G534100</name>
</gene>
<proteinExistence type="predicted"/>
<accession>A0A251RHX0</accession>
<evidence type="ECO:0000313" key="1">
    <source>
        <dbReference type="EMBL" id="ONI35410.1"/>
    </source>
</evidence>
<keyword evidence="2" id="KW-1185">Reference proteome</keyword>
<protein>
    <recommendedName>
        <fullName evidence="3">Retrotransposon gag domain-containing protein</fullName>
    </recommendedName>
</protein>
<sequence length="118" mass="13714">MAEDALLKSWLISSMHTNLMLNFIQCQTAKGVWDTVKKACRDASDSSQVYELMKKSVQLRQNGWPLSTYFTEMYSLFMELDHHRPNDLENPSNIAKLKKCTSKEHVYIFLADLDHNLD</sequence>
<dbReference type="PANTHER" id="PTHR37610:SF45">
    <property type="entry name" value="RETROTRANSPOSON GAG DOMAIN-CONTAINING PROTEIN"/>
    <property type="match status" value="1"/>
</dbReference>
<reference evidence="1 2" key="1">
    <citation type="journal article" date="2013" name="Nat. Genet.">
        <title>The high-quality draft genome of peach (Prunus persica) identifies unique patterns of genetic diversity, domestication and genome evolution.</title>
        <authorList>
            <consortium name="International Peach Genome Initiative"/>
            <person name="Verde I."/>
            <person name="Abbott A.G."/>
            <person name="Scalabrin S."/>
            <person name="Jung S."/>
            <person name="Shu S."/>
            <person name="Marroni F."/>
            <person name="Zhebentyayeva T."/>
            <person name="Dettori M.T."/>
            <person name="Grimwood J."/>
            <person name="Cattonaro F."/>
            <person name="Zuccolo A."/>
            <person name="Rossini L."/>
            <person name="Jenkins J."/>
            <person name="Vendramin E."/>
            <person name="Meisel L.A."/>
            <person name="Decroocq V."/>
            <person name="Sosinski B."/>
            <person name="Prochnik S."/>
            <person name="Mitros T."/>
            <person name="Policriti A."/>
            <person name="Cipriani G."/>
            <person name="Dondini L."/>
            <person name="Ficklin S."/>
            <person name="Goodstein D.M."/>
            <person name="Xuan P."/>
            <person name="Del Fabbro C."/>
            <person name="Aramini V."/>
            <person name="Copetti D."/>
            <person name="Gonzalez S."/>
            <person name="Horner D.S."/>
            <person name="Falchi R."/>
            <person name="Lucas S."/>
            <person name="Mica E."/>
            <person name="Maldonado J."/>
            <person name="Lazzari B."/>
            <person name="Bielenberg D."/>
            <person name="Pirona R."/>
            <person name="Miculan M."/>
            <person name="Barakat A."/>
            <person name="Testolin R."/>
            <person name="Stella A."/>
            <person name="Tartarini S."/>
            <person name="Tonutti P."/>
            <person name="Arus P."/>
            <person name="Orellana A."/>
            <person name="Wells C."/>
            <person name="Main D."/>
            <person name="Vizzotto G."/>
            <person name="Silva H."/>
            <person name="Salamini F."/>
            <person name="Schmutz J."/>
            <person name="Morgante M."/>
            <person name="Rokhsar D.S."/>
        </authorList>
    </citation>
    <scope>NUCLEOTIDE SEQUENCE [LARGE SCALE GENOMIC DNA]</scope>
    <source>
        <strain evidence="2">cv. Nemared</strain>
    </source>
</reference>